<dbReference type="GO" id="GO:0003677">
    <property type="term" value="F:DNA binding"/>
    <property type="evidence" value="ECO:0007669"/>
    <property type="project" value="UniProtKB-KW"/>
</dbReference>
<dbReference type="InterPro" id="IPR013656">
    <property type="entry name" value="PAS_4"/>
</dbReference>
<dbReference type="InterPro" id="IPR025662">
    <property type="entry name" value="Sigma_54_int_dom_ATP-bd_1"/>
</dbReference>
<keyword evidence="3" id="KW-0067">ATP-binding</keyword>
<dbReference type="Gene3D" id="1.10.10.60">
    <property type="entry name" value="Homeodomain-like"/>
    <property type="match status" value="1"/>
</dbReference>
<dbReference type="InterPro" id="IPR025944">
    <property type="entry name" value="Sigma_54_int_dom_CS"/>
</dbReference>
<dbReference type="Gene3D" id="3.30.450.20">
    <property type="entry name" value="PAS domain"/>
    <property type="match status" value="1"/>
</dbReference>
<dbReference type="InterPro" id="IPR025943">
    <property type="entry name" value="Sigma_54_int_dom_ATP-bd_2"/>
</dbReference>
<dbReference type="Pfam" id="PF00158">
    <property type="entry name" value="Sigma54_activat"/>
    <property type="match status" value="1"/>
</dbReference>
<dbReference type="InterPro" id="IPR003593">
    <property type="entry name" value="AAA+_ATPase"/>
</dbReference>
<dbReference type="CDD" id="cd00009">
    <property type="entry name" value="AAA"/>
    <property type="match status" value="1"/>
</dbReference>
<keyword evidence="4" id="KW-0805">Transcription regulation</keyword>
<dbReference type="Gene3D" id="1.10.8.60">
    <property type="match status" value="1"/>
</dbReference>
<evidence type="ECO:0000313" key="9">
    <source>
        <dbReference type="EMBL" id="SHI26711.1"/>
    </source>
</evidence>
<reference evidence="10" key="1">
    <citation type="submission" date="2016-11" db="EMBL/GenBank/DDBJ databases">
        <authorList>
            <person name="Varghese N."/>
            <person name="Submissions S."/>
        </authorList>
    </citation>
    <scope>NUCLEOTIDE SEQUENCE [LARGE SCALE GENOMIC DNA]</scope>
    <source>
        <strain evidence="10">DSM 15449</strain>
    </source>
</reference>
<dbReference type="PROSITE" id="PS00676">
    <property type="entry name" value="SIGMA54_INTERACT_2"/>
    <property type="match status" value="1"/>
</dbReference>
<dbReference type="InterPro" id="IPR009057">
    <property type="entry name" value="Homeodomain-like_sf"/>
</dbReference>
<dbReference type="EMBL" id="FQXJ01000014">
    <property type="protein sequence ID" value="SHI26711.1"/>
    <property type="molecule type" value="Genomic_DNA"/>
</dbReference>
<evidence type="ECO:0000256" key="1">
    <source>
        <dbReference type="ARBA" id="ARBA00022741"/>
    </source>
</evidence>
<evidence type="ECO:0000256" key="4">
    <source>
        <dbReference type="ARBA" id="ARBA00023015"/>
    </source>
</evidence>
<dbReference type="Pfam" id="PF08448">
    <property type="entry name" value="PAS_4"/>
    <property type="match status" value="1"/>
</dbReference>
<organism evidence="9 10">
    <name type="scientific">Desulfosporosinus lacus DSM 15449</name>
    <dbReference type="NCBI Taxonomy" id="1121420"/>
    <lineage>
        <taxon>Bacteria</taxon>
        <taxon>Bacillati</taxon>
        <taxon>Bacillota</taxon>
        <taxon>Clostridia</taxon>
        <taxon>Eubacteriales</taxon>
        <taxon>Desulfitobacteriaceae</taxon>
        <taxon>Desulfosporosinus</taxon>
    </lineage>
</organism>
<dbReference type="InterPro" id="IPR035965">
    <property type="entry name" value="PAS-like_dom_sf"/>
</dbReference>
<dbReference type="PANTHER" id="PTHR32071">
    <property type="entry name" value="TRANSCRIPTIONAL REGULATORY PROTEIN"/>
    <property type="match status" value="1"/>
</dbReference>
<dbReference type="GO" id="GO:0006355">
    <property type="term" value="P:regulation of DNA-templated transcription"/>
    <property type="evidence" value="ECO:0007669"/>
    <property type="project" value="InterPro"/>
</dbReference>
<dbReference type="AlphaFoldDB" id="A0A1M5ZR83"/>
<keyword evidence="5" id="KW-0238">DNA-binding</keyword>
<evidence type="ECO:0000313" key="10">
    <source>
        <dbReference type="Proteomes" id="UP000183954"/>
    </source>
</evidence>
<dbReference type="PROSITE" id="PS00675">
    <property type="entry name" value="SIGMA54_INTERACT_1"/>
    <property type="match status" value="1"/>
</dbReference>
<dbReference type="SUPFAM" id="SSF55785">
    <property type="entry name" value="PYP-like sensor domain (PAS domain)"/>
    <property type="match status" value="1"/>
</dbReference>
<dbReference type="InterPro" id="IPR000014">
    <property type="entry name" value="PAS"/>
</dbReference>
<feature type="domain" description="Sigma-54 factor interaction" evidence="8">
    <location>
        <begin position="150"/>
        <end position="379"/>
    </location>
</feature>
<dbReference type="GO" id="GO:0005524">
    <property type="term" value="F:ATP binding"/>
    <property type="evidence" value="ECO:0007669"/>
    <property type="project" value="UniProtKB-KW"/>
</dbReference>
<dbReference type="InterPro" id="IPR027417">
    <property type="entry name" value="P-loop_NTPase"/>
</dbReference>
<proteinExistence type="predicted"/>
<dbReference type="SUPFAM" id="SSF52540">
    <property type="entry name" value="P-loop containing nucleoside triphosphate hydrolases"/>
    <property type="match status" value="1"/>
</dbReference>
<name>A0A1M5ZR83_9FIRM</name>
<dbReference type="InterPro" id="IPR002078">
    <property type="entry name" value="Sigma_54_int"/>
</dbReference>
<dbReference type="Pfam" id="PF18024">
    <property type="entry name" value="HTH_50"/>
    <property type="match status" value="1"/>
</dbReference>
<dbReference type="InterPro" id="IPR030828">
    <property type="entry name" value="HTH_TyrR"/>
</dbReference>
<evidence type="ECO:0000256" key="3">
    <source>
        <dbReference type="ARBA" id="ARBA00022840"/>
    </source>
</evidence>
<dbReference type="STRING" id="1121420.SAMN02746098_03553"/>
<accession>A0A1M5ZR83</accession>
<dbReference type="Pfam" id="PF25601">
    <property type="entry name" value="AAA_lid_14"/>
    <property type="match status" value="1"/>
</dbReference>
<evidence type="ECO:0000256" key="5">
    <source>
        <dbReference type="ARBA" id="ARBA00023125"/>
    </source>
</evidence>
<dbReference type="SUPFAM" id="SSF46689">
    <property type="entry name" value="Homeodomain-like"/>
    <property type="match status" value="1"/>
</dbReference>
<evidence type="ECO:0000256" key="6">
    <source>
        <dbReference type="ARBA" id="ARBA00023163"/>
    </source>
</evidence>
<protein>
    <recommendedName>
        <fullName evidence="7">HTH-type transcriptional regulatory protein TyrR</fullName>
    </recommendedName>
</protein>
<dbReference type="PROSITE" id="PS50045">
    <property type="entry name" value="SIGMA54_INTERACT_4"/>
    <property type="match status" value="1"/>
</dbReference>
<keyword evidence="1" id="KW-0547">Nucleotide-binding</keyword>
<evidence type="ECO:0000256" key="7">
    <source>
        <dbReference type="ARBA" id="ARBA00029500"/>
    </source>
</evidence>
<dbReference type="FunFam" id="3.40.50.300:FF:000006">
    <property type="entry name" value="DNA-binding transcriptional regulator NtrC"/>
    <property type="match status" value="1"/>
</dbReference>
<evidence type="ECO:0000259" key="8">
    <source>
        <dbReference type="PROSITE" id="PS50045"/>
    </source>
</evidence>
<dbReference type="InterPro" id="IPR058031">
    <property type="entry name" value="AAA_lid_NorR"/>
</dbReference>
<sequence length="459" mass="52334">MTECSNSLENFDFHKIFENWDDGVLITDSQGFVLMHNQAYLRLTFLPFDSLVGMNMRELIRKKYATNVASLRVLEDRQPVSMTHSNENGTIVVSSNPVFDTHGSIAVVVTFVRELTEIVRLREELMQAKEIEEMYFKYNQKEYSTTHNVPIAVSKMMNHTLVLAANIAQVAANVLLTGESGVGKDVIANYIHEQSSRKEAPFIAVNCAALPENLLESELFGYDSGAFTGAARAGKPGLFEAAQGGTLFLDEIGDTSQSFQATLLRVLETKEIKRIGAVKPIKIDVQIIAATNRDLEDMIKAGEFRSDLFYRLNIFRIKIPTLRDRREDIIPLSMYFMNLFNNQYHRQKRLSHEVLRQLTKYDWPGNIRELRNVIERMVVMSNGDYLSVSELPESLRNDFEMHPSVIVTGIMPINYAIEETEKQILTNALRTYVSTRKIGHILGIDHSTVVRKLKKYRLK</sequence>
<dbReference type="CDD" id="cd00130">
    <property type="entry name" value="PAS"/>
    <property type="match status" value="1"/>
</dbReference>
<evidence type="ECO:0000256" key="2">
    <source>
        <dbReference type="ARBA" id="ARBA00022797"/>
    </source>
</evidence>
<dbReference type="NCBIfam" id="TIGR00229">
    <property type="entry name" value="sensory_box"/>
    <property type="match status" value="1"/>
</dbReference>
<keyword evidence="10" id="KW-1185">Reference proteome</keyword>
<dbReference type="PROSITE" id="PS00688">
    <property type="entry name" value="SIGMA54_INTERACT_3"/>
    <property type="match status" value="1"/>
</dbReference>
<dbReference type="Proteomes" id="UP000183954">
    <property type="component" value="Unassembled WGS sequence"/>
</dbReference>
<keyword evidence="2" id="KW-0058">Aromatic hydrocarbons catabolism</keyword>
<keyword evidence="6" id="KW-0804">Transcription</keyword>
<gene>
    <name evidence="9" type="ORF">SAMN02746098_03553</name>
</gene>
<dbReference type="SMART" id="SM00382">
    <property type="entry name" value="AAA"/>
    <property type="match status" value="1"/>
</dbReference>
<dbReference type="Gene3D" id="3.40.50.300">
    <property type="entry name" value="P-loop containing nucleotide triphosphate hydrolases"/>
    <property type="match status" value="1"/>
</dbReference>